<protein>
    <submittedName>
        <fullName evidence="1">Uncharacterized protein</fullName>
    </submittedName>
</protein>
<dbReference type="Gene3D" id="1.25.40.20">
    <property type="entry name" value="Ankyrin repeat-containing domain"/>
    <property type="match status" value="1"/>
</dbReference>
<sequence>MNSFRLNDLPRELIREIDIRLPNRLGLGVLNRKYRSNACASACAIRAIAHYSSVGAALQAESQRGARNVVLKLLARTPRGDVAACKALMLATFAGHAHVLETLLDCHTPDNCFKYALRWAAMKGHLHVVKTLIDHCNGELPPDDEPLRWACLHGHADVARTLLEQRPSARVTIVVQIH</sequence>
<proteinExistence type="predicted"/>
<dbReference type="SMART" id="SM00248">
    <property type="entry name" value="ANK"/>
    <property type="match status" value="3"/>
</dbReference>
<dbReference type="InterPro" id="IPR036770">
    <property type="entry name" value="Ankyrin_rpt-contain_sf"/>
</dbReference>
<gene>
    <name evidence="1" type="ORF">M427DRAFT_37603</name>
</gene>
<evidence type="ECO:0000313" key="1">
    <source>
        <dbReference type="EMBL" id="KXS10232.1"/>
    </source>
</evidence>
<dbReference type="AlphaFoldDB" id="A0A139A0H1"/>
<dbReference type="OrthoDB" id="2096069at2759"/>
<dbReference type="Pfam" id="PF12796">
    <property type="entry name" value="Ank_2"/>
    <property type="match status" value="1"/>
</dbReference>
<keyword evidence="2" id="KW-1185">Reference proteome</keyword>
<dbReference type="Proteomes" id="UP000070544">
    <property type="component" value="Unassembled WGS sequence"/>
</dbReference>
<accession>A0A139A0H1</accession>
<evidence type="ECO:0000313" key="2">
    <source>
        <dbReference type="Proteomes" id="UP000070544"/>
    </source>
</evidence>
<dbReference type="InterPro" id="IPR002110">
    <property type="entry name" value="Ankyrin_rpt"/>
</dbReference>
<dbReference type="SUPFAM" id="SSF48403">
    <property type="entry name" value="Ankyrin repeat"/>
    <property type="match status" value="1"/>
</dbReference>
<reference evidence="1 2" key="1">
    <citation type="journal article" date="2015" name="Genome Biol. Evol.">
        <title>Phylogenomic analyses indicate that early fungi evolved digesting cell walls of algal ancestors of land plants.</title>
        <authorList>
            <person name="Chang Y."/>
            <person name="Wang S."/>
            <person name="Sekimoto S."/>
            <person name="Aerts A.L."/>
            <person name="Choi C."/>
            <person name="Clum A."/>
            <person name="LaButti K.M."/>
            <person name="Lindquist E.A."/>
            <person name="Yee Ngan C."/>
            <person name="Ohm R.A."/>
            <person name="Salamov A.A."/>
            <person name="Grigoriev I.V."/>
            <person name="Spatafora J.W."/>
            <person name="Berbee M.L."/>
        </authorList>
    </citation>
    <scope>NUCLEOTIDE SEQUENCE [LARGE SCALE GENOMIC DNA]</scope>
    <source>
        <strain evidence="1 2">JEL478</strain>
    </source>
</reference>
<dbReference type="EMBL" id="KQ965832">
    <property type="protein sequence ID" value="KXS10232.1"/>
    <property type="molecule type" value="Genomic_DNA"/>
</dbReference>
<organism evidence="1 2">
    <name type="scientific">Gonapodya prolifera (strain JEL478)</name>
    <name type="common">Monoblepharis prolifera</name>
    <dbReference type="NCBI Taxonomy" id="1344416"/>
    <lineage>
        <taxon>Eukaryota</taxon>
        <taxon>Fungi</taxon>
        <taxon>Fungi incertae sedis</taxon>
        <taxon>Chytridiomycota</taxon>
        <taxon>Chytridiomycota incertae sedis</taxon>
        <taxon>Monoblepharidomycetes</taxon>
        <taxon>Monoblepharidales</taxon>
        <taxon>Gonapodyaceae</taxon>
        <taxon>Gonapodya</taxon>
    </lineage>
</organism>
<name>A0A139A0H1_GONPJ</name>